<evidence type="ECO:0000313" key="4">
    <source>
        <dbReference type="EMBL" id="GAA4124481.1"/>
    </source>
</evidence>
<evidence type="ECO:0000256" key="2">
    <source>
        <dbReference type="SAM" id="Phobius"/>
    </source>
</evidence>
<feature type="region of interest" description="Disordered" evidence="1">
    <location>
        <begin position="269"/>
        <end position="319"/>
    </location>
</feature>
<feature type="compositionally biased region" description="Acidic residues" evidence="1">
    <location>
        <begin position="280"/>
        <end position="292"/>
    </location>
</feature>
<dbReference type="Proteomes" id="UP001501495">
    <property type="component" value="Unassembled WGS sequence"/>
</dbReference>
<proteinExistence type="predicted"/>
<keyword evidence="5" id="KW-1185">Reference proteome</keyword>
<name>A0ABP7XRI2_9ACTN</name>
<feature type="transmembrane region" description="Helical" evidence="2">
    <location>
        <begin position="720"/>
        <end position="741"/>
    </location>
</feature>
<keyword evidence="2" id="KW-0472">Membrane</keyword>
<dbReference type="RefSeq" id="WP_344734481.1">
    <property type="nucleotide sequence ID" value="NZ_BAAAZH010000024.1"/>
</dbReference>
<keyword evidence="2" id="KW-1133">Transmembrane helix</keyword>
<feature type="signal peptide" evidence="3">
    <location>
        <begin position="1"/>
        <end position="28"/>
    </location>
</feature>
<evidence type="ECO:0000313" key="5">
    <source>
        <dbReference type="Proteomes" id="UP001501495"/>
    </source>
</evidence>
<dbReference type="Pfam" id="PF19516">
    <property type="entry name" value="DUF6049"/>
    <property type="match status" value="2"/>
</dbReference>
<protein>
    <submittedName>
        <fullName evidence="4">DUF6049 family protein</fullName>
    </submittedName>
</protein>
<sequence>MVRLRSLLPALGLAVVLGGTGSVATALATGPAAGVTTGVRAASAADGEALAVTIDRLSPSTLPRRADGEVEVSGTVTNVDDETWSRVNLYPVVSTTPMTTETQLEAAAASDPLDPVGDRITDPGPYATIEELAPGESAFYSFSVPRARLPISADGVYWFGVHALGEGEDGRDDTADGRARTFLPVVDDGVAERRRRDPLPVAVVVPMRHRVVRAADGSVAGLADWLAALQPGGQLDRLVDLGERAGPGLTWLVDPAVLDAVRDLAAGNPPRALVDRADGDGGDGGDGEDEDGSSASASPSASAGEPAPSGTPEATTGSVDSDDAQAALLLTQARKVASAWLSRAVAMLQGASQVLALPYGDLDLSGAAAHDPELYDLARKRSQASLSSFDLTASPGVGSPSGYLSPAAIDLLDPSDTVLATDQLVERAQNADPDRPLPAAIDVDGTRLMLTSSGAASGGPGPDDPLADTALRQRILGEAVVRLLAPGAERPLVVQMPTDWAPRAASRFLSGLRTGFTDLVTVGQIQRTTTPSTVPVSRVAYPQAQADYELQAPAFDAVDRLIAAGRLLDSVLPLNDTVVDEIVDQALSGVSYLDRGAPASSTQRIRYAESSVRGTLRGITITAPAGVTLSSTNGRFSATVTNDLDVTVEVALDAVSDRPMRVTLPKRIVLAPLTRTSVLLDARTPQSGVHNLTLEVTDTEGTRIGSSVTLPVRSAEVSRVIWLILGTGVSLLFGTVGVRTVRRLRAARRRAAA</sequence>
<dbReference type="EMBL" id="BAAAZH010000024">
    <property type="protein sequence ID" value="GAA4124481.1"/>
    <property type="molecule type" value="Genomic_DNA"/>
</dbReference>
<reference evidence="5" key="1">
    <citation type="journal article" date="2019" name="Int. J. Syst. Evol. Microbiol.">
        <title>The Global Catalogue of Microorganisms (GCM) 10K type strain sequencing project: providing services to taxonomists for standard genome sequencing and annotation.</title>
        <authorList>
            <consortium name="The Broad Institute Genomics Platform"/>
            <consortium name="The Broad Institute Genome Sequencing Center for Infectious Disease"/>
            <person name="Wu L."/>
            <person name="Ma J."/>
        </authorList>
    </citation>
    <scope>NUCLEOTIDE SEQUENCE [LARGE SCALE GENOMIC DNA]</scope>
    <source>
        <strain evidence="5">JCM 16703</strain>
    </source>
</reference>
<accession>A0ABP7XRI2</accession>
<evidence type="ECO:0000256" key="3">
    <source>
        <dbReference type="SAM" id="SignalP"/>
    </source>
</evidence>
<comment type="caution">
    <text evidence="4">The sequence shown here is derived from an EMBL/GenBank/DDBJ whole genome shotgun (WGS) entry which is preliminary data.</text>
</comment>
<keyword evidence="2" id="KW-0812">Transmembrane</keyword>
<evidence type="ECO:0000256" key="1">
    <source>
        <dbReference type="SAM" id="MobiDB-lite"/>
    </source>
</evidence>
<organism evidence="4 5">
    <name type="scientific">Nocardioides fonticola</name>
    <dbReference type="NCBI Taxonomy" id="450363"/>
    <lineage>
        <taxon>Bacteria</taxon>
        <taxon>Bacillati</taxon>
        <taxon>Actinomycetota</taxon>
        <taxon>Actinomycetes</taxon>
        <taxon>Propionibacteriales</taxon>
        <taxon>Nocardioidaceae</taxon>
        <taxon>Nocardioides</taxon>
    </lineage>
</organism>
<feature type="chain" id="PRO_5045274560" evidence="3">
    <location>
        <begin position="29"/>
        <end position="753"/>
    </location>
</feature>
<feature type="compositionally biased region" description="Low complexity" evidence="1">
    <location>
        <begin position="293"/>
        <end position="310"/>
    </location>
</feature>
<keyword evidence="3" id="KW-0732">Signal</keyword>
<gene>
    <name evidence="4" type="ORF">GCM10022215_32210</name>
</gene>
<dbReference type="InterPro" id="IPR046112">
    <property type="entry name" value="DUF6049"/>
</dbReference>